<dbReference type="PANTHER" id="PTHR24068">
    <property type="entry name" value="UBIQUITIN-CONJUGATING ENZYME E2"/>
    <property type="match status" value="1"/>
</dbReference>
<organism evidence="4">
    <name type="scientific">viral metagenome</name>
    <dbReference type="NCBI Taxonomy" id="1070528"/>
    <lineage>
        <taxon>unclassified sequences</taxon>
        <taxon>metagenomes</taxon>
        <taxon>organismal metagenomes</taxon>
    </lineage>
</organism>
<evidence type="ECO:0000313" key="4">
    <source>
        <dbReference type="EMBL" id="QHS86630.1"/>
    </source>
</evidence>
<dbReference type="Pfam" id="PF00179">
    <property type="entry name" value="UQ_con"/>
    <property type="match status" value="1"/>
</dbReference>
<dbReference type="Gene3D" id="3.10.110.10">
    <property type="entry name" value="Ubiquitin Conjugating Enzyme"/>
    <property type="match status" value="1"/>
</dbReference>
<dbReference type="AlphaFoldDB" id="A0A6C0B3L7"/>
<name>A0A6C0B3L7_9ZZZZ</name>
<dbReference type="PROSITE" id="PS50127">
    <property type="entry name" value="UBC_2"/>
    <property type="match status" value="1"/>
</dbReference>
<dbReference type="SMART" id="SM00212">
    <property type="entry name" value="UBCc"/>
    <property type="match status" value="1"/>
</dbReference>
<dbReference type="InterPro" id="IPR000608">
    <property type="entry name" value="UBC"/>
</dbReference>
<proteinExistence type="predicted"/>
<reference evidence="4" key="1">
    <citation type="journal article" date="2020" name="Nature">
        <title>Giant virus diversity and host interactions through global metagenomics.</title>
        <authorList>
            <person name="Schulz F."/>
            <person name="Roux S."/>
            <person name="Paez-Espino D."/>
            <person name="Jungbluth S."/>
            <person name="Walsh D.A."/>
            <person name="Denef V.J."/>
            <person name="McMahon K.D."/>
            <person name="Konstantinidis K.T."/>
            <person name="Eloe-Fadrosh E.A."/>
            <person name="Kyrpides N.C."/>
            <person name="Woyke T."/>
        </authorList>
    </citation>
    <scope>NUCLEOTIDE SEQUENCE</scope>
    <source>
        <strain evidence="4">GVMAG-M-3300009422-16</strain>
    </source>
</reference>
<dbReference type="PROSITE" id="PS00183">
    <property type="entry name" value="UBC_1"/>
    <property type="match status" value="1"/>
</dbReference>
<evidence type="ECO:0000259" key="3">
    <source>
        <dbReference type="PROSITE" id="PS50127"/>
    </source>
</evidence>
<protein>
    <recommendedName>
        <fullName evidence="3">UBC core domain-containing protein</fullName>
    </recommendedName>
</protein>
<dbReference type="SUPFAM" id="SSF54495">
    <property type="entry name" value="UBC-like"/>
    <property type="match status" value="1"/>
</dbReference>
<dbReference type="GO" id="GO:0016740">
    <property type="term" value="F:transferase activity"/>
    <property type="evidence" value="ECO:0007669"/>
    <property type="project" value="UniProtKB-KW"/>
</dbReference>
<evidence type="ECO:0000256" key="2">
    <source>
        <dbReference type="ARBA" id="ARBA00022786"/>
    </source>
</evidence>
<feature type="domain" description="UBC core" evidence="3">
    <location>
        <begin position="1"/>
        <end position="144"/>
    </location>
</feature>
<dbReference type="InterPro" id="IPR023313">
    <property type="entry name" value="UBQ-conjugating_AS"/>
</dbReference>
<accession>A0A6C0B3L7</accession>
<keyword evidence="2" id="KW-0833">Ubl conjugation pathway</keyword>
<sequence>MEFANKRIQRDIEVLKENSQISIIDENTVYCYIDGPNDTVYENGTWKIIISFPKEYPFKSPSIGFVDKIWHPNIDFFSGSICLDVLNTAWSPIYTLSHISTVFIPQLLTYPNPDDPLNTVAAEEYINDMPLFNKNVNKYLGEVC</sequence>
<dbReference type="InterPro" id="IPR016135">
    <property type="entry name" value="UBQ-conjugating_enzyme/RWD"/>
</dbReference>
<keyword evidence="1" id="KW-0808">Transferase</keyword>
<dbReference type="EMBL" id="MN739059">
    <property type="protein sequence ID" value="QHS86630.1"/>
    <property type="molecule type" value="Genomic_DNA"/>
</dbReference>
<evidence type="ECO:0000256" key="1">
    <source>
        <dbReference type="ARBA" id="ARBA00022679"/>
    </source>
</evidence>